<dbReference type="RefSeq" id="WP_080726787.1">
    <property type="nucleotide sequence ID" value="NZ_CP086253.1"/>
</dbReference>
<dbReference type="AlphaFoldDB" id="A0AA93DLI9"/>
<accession>A0AA93DLI9</accession>
<sequence length="67" mass="7184">MSNVYRMPTLSPEEIRNISRSAVADVAAQRITSSANSVVKSGSTGAVLSQAQGREIFKDAFNKVRKG</sequence>
<dbReference type="EMBL" id="QHJS02000033">
    <property type="protein sequence ID" value="RRO19049.1"/>
    <property type="molecule type" value="Genomic_DNA"/>
</dbReference>
<keyword evidence="4" id="KW-1185">Reference proteome</keyword>
<evidence type="ECO:0000313" key="1">
    <source>
        <dbReference type="EMBL" id="RRO11658.1"/>
    </source>
</evidence>
<dbReference type="Proteomes" id="UP000256540">
    <property type="component" value="Unassembled WGS sequence"/>
</dbReference>
<gene>
    <name evidence="2" type="ORF">DMB84_012045</name>
    <name evidence="1" type="ORF">DMB85_002650</name>
</gene>
<evidence type="ECO:0000313" key="3">
    <source>
        <dbReference type="Proteomes" id="UP000256540"/>
    </source>
</evidence>
<evidence type="ECO:0000313" key="4">
    <source>
        <dbReference type="Proteomes" id="UP000256817"/>
    </source>
</evidence>
<protein>
    <submittedName>
        <fullName evidence="2">Uncharacterized protein</fullName>
    </submittedName>
</protein>
<comment type="caution">
    <text evidence="2">The sequence shown here is derived from an EMBL/GenBank/DDBJ whole genome shotgun (WGS) entry which is preliminary data.</text>
</comment>
<reference evidence="3 4" key="1">
    <citation type="submission" date="2018-11" db="EMBL/GenBank/DDBJ databases">
        <title>Draft genome sequences of proposed Pectobacterium aquaticum sp. nov. isolated in France from fresh water.</title>
        <authorList>
            <person name="Pedron J."/>
            <person name="Barny M.A."/>
        </authorList>
    </citation>
    <scope>NUCLEOTIDE SEQUENCE [LARGE SCALE GENOMIC DNA]</scope>
    <source>
        <strain evidence="2 3">A127-S21-F16</strain>
        <strain evidence="1 4">A35-S23-M15</strain>
    </source>
</reference>
<organism evidence="2 3">
    <name type="scientific">Pectobacterium aquaticum</name>
    <dbReference type="NCBI Taxonomy" id="2204145"/>
    <lineage>
        <taxon>Bacteria</taxon>
        <taxon>Pseudomonadati</taxon>
        <taxon>Pseudomonadota</taxon>
        <taxon>Gammaproteobacteria</taxon>
        <taxon>Enterobacterales</taxon>
        <taxon>Pectobacteriaceae</taxon>
        <taxon>Pectobacterium</taxon>
    </lineage>
</organism>
<proteinExistence type="predicted"/>
<dbReference type="EMBL" id="QHJW02000004">
    <property type="protein sequence ID" value="RRO11658.1"/>
    <property type="molecule type" value="Genomic_DNA"/>
</dbReference>
<dbReference type="Proteomes" id="UP000256817">
    <property type="component" value="Unassembled WGS sequence"/>
</dbReference>
<name>A0AA93DLI9_9GAMM</name>
<evidence type="ECO:0000313" key="2">
    <source>
        <dbReference type="EMBL" id="RRO19049.1"/>
    </source>
</evidence>